<dbReference type="EMBL" id="QFLI01000003">
    <property type="protein sequence ID" value="PXY01561.1"/>
    <property type="molecule type" value="Genomic_DNA"/>
</dbReference>
<comment type="subcellular location">
    <subcellularLocation>
        <location evidence="1">Cell membrane</location>
        <topology evidence="1">Multi-pass membrane protein</topology>
    </subcellularLocation>
</comment>
<keyword evidence="10" id="KW-1185">Reference proteome</keyword>
<dbReference type="InterPro" id="IPR051605">
    <property type="entry name" value="CstA"/>
</dbReference>
<evidence type="ECO:0000256" key="7">
    <source>
        <dbReference type="SAM" id="Phobius"/>
    </source>
</evidence>
<dbReference type="RefSeq" id="WP_110360373.1">
    <property type="nucleotide sequence ID" value="NZ_QFLI01000003.1"/>
</dbReference>
<comment type="similarity">
    <text evidence="2">Belongs to the peptide transporter carbon starvation (CstA) (TC 2.A.114) family.</text>
</comment>
<evidence type="ECO:0000256" key="4">
    <source>
        <dbReference type="ARBA" id="ARBA00022692"/>
    </source>
</evidence>
<keyword evidence="3" id="KW-1003">Cell membrane</keyword>
<feature type="transmembrane region" description="Helical" evidence="7">
    <location>
        <begin position="160"/>
        <end position="177"/>
    </location>
</feature>
<feature type="transmembrane region" description="Helical" evidence="7">
    <location>
        <begin position="125"/>
        <end position="148"/>
    </location>
</feature>
<dbReference type="GO" id="GO:0009267">
    <property type="term" value="P:cellular response to starvation"/>
    <property type="evidence" value="ECO:0007669"/>
    <property type="project" value="InterPro"/>
</dbReference>
<keyword evidence="5 7" id="KW-1133">Transmembrane helix</keyword>
<feature type="domain" description="CstA N-terminal" evidence="8">
    <location>
        <begin position="159"/>
        <end position="303"/>
    </location>
</feature>
<reference evidence="9 10" key="1">
    <citation type="submission" date="2018-05" db="EMBL/GenBank/DDBJ databases">
        <title>Marinifilum breve JC075T sp. nov., a marine bacterium isolated from Yongle Blue Hole in the South China Sea.</title>
        <authorList>
            <person name="Fu T."/>
        </authorList>
    </citation>
    <scope>NUCLEOTIDE SEQUENCE [LARGE SCALE GENOMIC DNA]</scope>
    <source>
        <strain evidence="9 10">JC075</strain>
    </source>
</reference>
<dbReference type="AlphaFoldDB" id="A0A2V3ZZ55"/>
<dbReference type="InterPro" id="IPR003706">
    <property type="entry name" value="CstA_N"/>
</dbReference>
<protein>
    <submittedName>
        <fullName evidence="9">Carbon starvation protein A</fullName>
    </submittedName>
</protein>
<evidence type="ECO:0000256" key="1">
    <source>
        <dbReference type="ARBA" id="ARBA00004651"/>
    </source>
</evidence>
<feature type="domain" description="CstA N-terminal" evidence="8">
    <location>
        <begin position="322"/>
        <end position="433"/>
    </location>
</feature>
<evidence type="ECO:0000256" key="5">
    <source>
        <dbReference type="ARBA" id="ARBA00022989"/>
    </source>
</evidence>
<evidence type="ECO:0000313" key="9">
    <source>
        <dbReference type="EMBL" id="PXY01561.1"/>
    </source>
</evidence>
<feature type="transmembrane region" description="Helical" evidence="7">
    <location>
        <begin position="452"/>
        <end position="471"/>
    </location>
</feature>
<evidence type="ECO:0000256" key="3">
    <source>
        <dbReference type="ARBA" id="ARBA00022475"/>
    </source>
</evidence>
<feature type="transmembrane region" description="Helical" evidence="7">
    <location>
        <begin position="58"/>
        <end position="76"/>
    </location>
</feature>
<evidence type="ECO:0000256" key="2">
    <source>
        <dbReference type="ARBA" id="ARBA00007755"/>
    </source>
</evidence>
<dbReference type="Proteomes" id="UP000248079">
    <property type="component" value="Unassembled WGS sequence"/>
</dbReference>
<keyword evidence="4 7" id="KW-0812">Transmembrane</keyword>
<evidence type="ECO:0000259" key="8">
    <source>
        <dbReference type="Pfam" id="PF02554"/>
    </source>
</evidence>
<dbReference type="Pfam" id="PF02554">
    <property type="entry name" value="CstA"/>
    <property type="match status" value="3"/>
</dbReference>
<feature type="transmembrane region" description="Helical" evidence="7">
    <location>
        <begin position="82"/>
        <end position="104"/>
    </location>
</feature>
<feature type="transmembrane region" description="Helical" evidence="7">
    <location>
        <begin position="271"/>
        <end position="294"/>
    </location>
</feature>
<dbReference type="PANTHER" id="PTHR30252">
    <property type="entry name" value="INNER MEMBRANE PEPTIDE TRANSPORTER"/>
    <property type="match status" value="1"/>
</dbReference>
<dbReference type="OrthoDB" id="9761224at2"/>
<feature type="transmembrane region" description="Helical" evidence="7">
    <location>
        <begin position="184"/>
        <end position="205"/>
    </location>
</feature>
<comment type="caution">
    <text evidence="9">The sequence shown here is derived from an EMBL/GenBank/DDBJ whole genome shotgun (WGS) entry which is preliminary data.</text>
</comment>
<keyword evidence="6 7" id="KW-0472">Membrane</keyword>
<proteinExistence type="inferred from homology"/>
<gene>
    <name evidence="9" type="ORF">DF185_08745</name>
</gene>
<organism evidence="9 10">
    <name type="scientific">Marinifilum breve</name>
    <dbReference type="NCBI Taxonomy" id="2184082"/>
    <lineage>
        <taxon>Bacteria</taxon>
        <taxon>Pseudomonadati</taxon>
        <taxon>Bacteroidota</taxon>
        <taxon>Bacteroidia</taxon>
        <taxon>Marinilabiliales</taxon>
        <taxon>Marinifilaceae</taxon>
    </lineage>
</organism>
<dbReference type="PANTHER" id="PTHR30252:SF4">
    <property type="entry name" value="CARBON STARVATION"/>
    <property type="match status" value="1"/>
</dbReference>
<evidence type="ECO:0000256" key="6">
    <source>
        <dbReference type="ARBA" id="ARBA00023136"/>
    </source>
</evidence>
<accession>A0A2V3ZZ55</accession>
<feature type="transmembrane region" description="Helical" evidence="7">
    <location>
        <begin position="233"/>
        <end position="250"/>
    </location>
</feature>
<name>A0A2V3ZZ55_9BACT</name>
<evidence type="ECO:0000313" key="10">
    <source>
        <dbReference type="Proteomes" id="UP000248079"/>
    </source>
</evidence>
<feature type="transmembrane region" description="Helical" evidence="7">
    <location>
        <begin position="367"/>
        <end position="386"/>
    </location>
</feature>
<feature type="transmembrane region" description="Helical" evidence="7">
    <location>
        <begin position="420"/>
        <end position="440"/>
    </location>
</feature>
<sequence length="489" mass="53399">MITFLTAITALVIGYFIYGKFIERFFGANDNIKTPAVRLEDGVDFIPMPPWKMFTIQFLNIAGLGPIFGAILGAMYGPVAYIWIVFGCIFMGAVHDYFSGMLSIRNDGASLPEIVGKYLGLPAKVILAIITFALLIMVGVAFVTGPAGLLKDLSGGGLQYWLYGIFAYYLIATLLPINKIIGKIYPIFGASLLIMAFSIAGVMIYNGFNGSIHLSELSMDQMKNMHSNPLQNILYPMMFIVISCGAISGFHSTQSPMMARCMKKESYGRPVFYGAMVAEGIVAIIWATAAMNYFGTAIDLNNTISSGHNPAWVVNEICNSWLGQVGAIFAIVGVIACPITTGDTAFRSARLMIADFFKLEQKSLKSRLIVSIPLFVLGFILSQLSFGTIWKFLGLTNQLLAMIMLWTAAMYLVEKKKNHLIVSLPAVFMTAICATFILVAPNKNAGFAIDPSLGYSIGIVIAVLVFTWFLIAAKKRSTKQSVFKLSKIS</sequence>
<feature type="transmembrane region" description="Helical" evidence="7">
    <location>
        <begin position="321"/>
        <end position="346"/>
    </location>
</feature>
<feature type="domain" description="CstA N-terminal" evidence="8">
    <location>
        <begin position="3"/>
        <end position="142"/>
    </location>
</feature>
<dbReference type="GO" id="GO:0005886">
    <property type="term" value="C:plasma membrane"/>
    <property type="evidence" value="ECO:0007669"/>
    <property type="project" value="UniProtKB-SubCell"/>
</dbReference>
<feature type="transmembrane region" description="Helical" evidence="7">
    <location>
        <begin position="392"/>
        <end position="413"/>
    </location>
</feature>